<dbReference type="AlphaFoldDB" id="A0A1W1CG08"/>
<dbReference type="EMBL" id="FPHI01000025">
    <property type="protein sequence ID" value="SFV64788.1"/>
    <property type="molecule type" value="Genomic_DNA"/>
</dbReference>
<protein>
    <submittedName>
        <fullName evidence="1">Uncharacterized protein</fullName>
    </submittedName>
</protein>
<proteinExistence type="predicted"/>
<organism evidence="1">
    <name type="scientific">hydrothermal vent metagenome</name>
    <dbReference type="NCBI Taxonomy" id="652676"/>
    <lineage>
        <taxon>unclassified sequences</taxon>
        <taxon>metagenomes</taxon>
        <taxon>ecological metagenomes</taxon>
    </lineage>
</organism>
<name>A0A1W1CG08_9ZZZZ</name>
<sequence length="144" mass="16396">MKIDHTLFESMLNAKNINKKTFAQYAQIPYYTVAGWKKSGKVPAYAMVLLQNIPSPKTVTAKQLIDAGMPRAIFWNNDFTKTVPNDIFIVSTLKRSYNDFVVQKFVEFFGEDTVLAALMKHRDKLSDKLIDSVMNHTNDTLVST</sequence>
<reference evidence="1" key="1">
    <citation type="submission" date="2016-10" db="EMBL/GenBank/DDBJ databases">
        <authorList>
            <person name="de Groot N.N."/>
        </authorList>
    </citation>
    <scope>NUCLEOTIDE SEQUENCE</scope>
</reference>
<accession>A0A1W1CG08</accession>
<gene>
    <name evidence="1" type="ORF">MNB_SV-3-1560</name>
</gene>
<evidence type="ECO:0000313" key="1">
    <source>
        <dbReference type="EMBL" id="SFV64788.1"/>
    </source>
</evidence>